<dbReference type="AlphaFoldDB" id="A0AAE1RVG9"/>
<evidence type="ECO:0000256" key="3">
    <source>
        <dbReference type="ARBA" id="ARBA00023242"/>
    </source>
</evidence>
<dbReference type="PROSITE" id="PS51294">
    <property type="entry name" value="HTH_MYB"/>
    <property type="match status" value="1"/>
</dbReference>
<reference evidence="6" key="1">
    <citation type="submission" date="2023-12" db="EMBL/GenBank/DDBJ databases">
        <title>Genome assembly of Anisodus tanguticus.</title>
        <authorList>
            <person name="Wang Y.-J."/>
        </authorList>
    </citation>
    <scope>NUCLEOTIDE SEQUENCE</scope>
    <source>
        <strain evidence="6">KB-2021</strain>
        <tissue evidence="6">Leaf</tissue>
    </source>
</reference>
<comment type="caution">
    <text evidence="6">The sequence shown here is derived from an EMBL/GenBank/DDBJ whole genome shotgun (WGS) entry which is preliminary data.</text>
</comment>
<dbReference type="InterPro" id="IPR009057">
    <property type="entry name" value="Homeodomain-like_sf"/>
</dbReference>
<dbReference type="GO" id="GO:0005634">
    <property type="term" value="C:nucleus"/>
    <property type="evidence" value="ECO:0007669"/>
    <property type="project" value="UniProtKB-SubCell"/>
</dbReference>
<dbReference type="SUPFAM" id="SSF46689">
    <property type="entry name" value="Homeodomain-like"/>
    <property type="match status" value="1"/>
</dbReference>
<evidence type="ECO:0000313" key="7">
    <source>
        <dbReference type="Proteomes" id="UP001291623"/>
    </source>
</evidence>
<dbReference type="GO" id="GO:0000976">
    <property type="term" value="F:transcription cis-regulatory region binding"/>
    <property type="evidence" value="ECO:0007669"/>
    <property type="project" value="UniProtKB-ARBA"/>
</dbReference>
<evidence type="ECO:0000259" key="4">
    <source>
        <dbReference type="PROSITE" id="PS50090"/>
    </source>
</evidence>
<evidence type="ECO:0000259" key="5">
    <source>
        <dbReference type="PROSITE" id="PS51294"/>
    </source>
</evidence>
<evidence type="ECO:0000313" key="6">
    <source>
        <dbReference type="EMBL" id="KAK4358395.1"/>
    </source>
</evidence>
<dbReference type="CDD" id="cd00167">
    <property type="entry name" value="SANT"/>
    <property type="match status" value="1"/>
</dbReference>
<dbReference type="GO" id="GO:0010597">
    <property type="term" value="P:green leaf volatile biosynthetic process"/>
    <property type="evidence" value="ECO:0007669"/>
    <property type="project" value="UniProtKB-ARBA"/>
</dbReference>
<evidence type="ECO:0000256" key="1">
    <source>
        <dbReference type="ARBA" id="ARBA00004123"/>
    </source>
</evidence>
<comment type="subcellular location">
    <subcellularLocation>
        <location evidence="1">Nucleus</location>
    </subcellularLocation>
</comment>
<keyword evidence="7" id="KW-1185">Reference proteome</keyword>
<evidence type="ECO:0000256" key="2">
    <source>
        <dbReference type="ARBA" id="ARBA00023125"/>
    </source>
</evidence>
<protein>
    <submittedName>
        <fullName evidence="6">Uncharacterized protein</fullName>
    </submittedName>
</protein>
<keyword evidence="2" id="KW-0238">DNA-binding</keyword>
<proteinExistence type="predicted"/>
<dbReference type="EMBL" id="JAVYJV010000012">
    <property type="protein sequence ID" value="KAK4358395.1"/>
    <property type="molecule type" value="Genomic_DNA"/>
</dbReference>
<dbReference type="InterPro" id="IPR015495">
    <property type="entry name" value="Myb_TF_plants"/>
</dbReference>
<accession>A0AAE1RVG9</accession>
<name>A0AAE1RVG9_9SOLA</name>
<feature type="domain" description="HTH myb-type" evidence="5">
    <location>
        <begin position="9"/>
        <end position="39"/>
    </location>
</feature>
<dbReference type="InterPro" id="IPR017930">
    <property type="entry name" value="Myb_dom"/>
</dbReference>
<dbReference type="Gene3D" id="1.10.10.60">
    <property type="entry name" value="Homeodomain-like"/>
    <property type="match status" value="1"/>
</dbReference>
<organism evidence="6 7">
    <name type="scientific">Anisodus tanguticus</name>
    <dbReference type="NCBI Taxonomy" id="243964"/>
    <lineage>
        <taxon>Eukaryota</taxon>
        <taxon>Viridiplantae</taxon>
        <taxon>Streptophyta</taxon>
        <taxon>Embryophyta</taxon>
        <taxon>Tracheophyta</taxon>
        <taxon>Spermatophyta</taxon>
        <taxon>Magnoliopsida</taxon>
        <taxon>eudicotyledons</taxon>
        <taxon>Gunneridae</taxon>
        <taxon>Pentapetalae</taxon>
        <taxon>asterids</taxon>
        <taxon>lamiids</taxon>
        <taxon>Solanales</taxon>
        <taxon>Solanaceae</taxon>
        <taxon>Solanoideae</taxon>
        <taxon>Hyoscyameae</taxon>
        <taxon>Anisodus</taxon>
    </lineage>
</organism>
<dbReference type="PROSITE" id="PS50090">
    <property type="entry name" value="MYB_LIKE"/>
    <property type="match status" value="1"/>
</dbReference>
<dbReference type="PANTHER" id="PTHR47999">
    <property type="entry name" value="TRANSCRIPTION FACTOR MYB8-RELATED-RELATED"/>
    <property type="match status" value="1"/>
</dbReference>
<keyword evidence="3" id="KW-0539">Nucleus</keyword>
<dbReference type="Pfam" id="PF00249">
    <property type="entry name" value="Myb_DNA-binding"/>
    <property type="match status" value="1"/>
</dbReference>
<dbReference type="InterPro" id="IPR001005">
    <property type="entry name" value="SANT/Myb"/>
</dbReference>
<dbReference type="PANTHER" id="PTHR47999:SF57">
    <property type="entry name" value="TRANSCRIPTION REPRESSOR MYB6-LIKE"/>
    <property type="match status" value="1"/>
</dbReference>
<sequence length="137" mass="16379">MRKSCCDNKEEMHRGAWSKQEDQKLVDYITKHGEGCWKNLPKAAGSDDLSLQSKNRYDQRTIYALSHPRKEWRDEWREIDCERVEPCCECEFVSRWCRQESMLRCSEREIFSDEEEDLIIRLHALLGNSLLYNSTTR</sequence>
<dbReference type="Proteomes" id="UP001291623">
    <property type="component" value="Unassembled WGS sequence"/>
</dbReference>
<feature type="domain" description="Myb-like" evidence="4">
    <location>
        <begin position="9"/>
        <end position="61"/>
    </location>
</feature>
<gene>
    <name evidence="6" type="ORF">RND71_024005</name>
</gene>